<dbReference type="Gene3D" id="3.30.420.10">
    <property type="entry name" value="Ribonuclease H-like superfamily/Ribonuclease H"/>
    <property type="match status" value="1"/>
</dbReference>
<reference evidence="2" key="1">
    <citation type="journal article" date="2020" name="mSystems">
        <title>Genome- and Community-Level Interaction Insights into Carbon Utilization and Element Cycling Functions of Hydrothermarchaeota in Hydrothermal Sediment.</title>
        <authorList>
            <person name="Zhou Z."/>
            <person name="Liu Y."/>
            <person name="Xu W."/>
            <person name="Pan J."/>
            <person name="Luo Z.H."/>
            <person name="Li M."/>
        </authorList>
    </citation>
    <scope>NUCLEOTIDE SEQUENCE [LARGE SCALE GENOMIC DNA]</scope>
    <source>
        <strain evidence="2">HyVt-460</strain>
    </source>
</reference>
<accession>A0A7V5RPJ3</accession>
<protein>
    <recommendedName>
        <fullName evidence="1">YprB ribonuclease H-like domain-containing protein</fullName>
    </recommendedName>
</protein>
<dbReference type="GO" id="GO:0003676">
    <property type="term" value="F:nucleic acid binding"/>
    <property type="evidence" value="ECO:0007669"/>
    <property type="project" value="InterPro"/>
</dbReference>
<gene>
    <name evidence="2" type="ORF">ENJ15_04655</name>
</gene>
<evidence type="ECO:0000259" key="1">
    <source>
        <dbReference type="Pfam" id="PF13482"/>
    </source>
</evidence>
<dbReference type="Proteomes" id="UP000885771">
    <property type="component" value="Unassembled WGS sequence"/>
</dbReference>
<proteinExistence type="predicted"/>
<organism evidence="2">
    <name type="scientific">Caldithrix abyssi</name>
    <dbReference type="NCBI Taxonomy" id="187145"/>
    <lineage>
        <taxon>Bacteria</taxon>
        <taxon>Pseudomonadati</taxon>
        <taxon>Calditrichota</taxon>
        <taxon>Calditrichia</taxon>
        <taxon>Calditrichales</taxon>
        <taxon>Calditrichaceae</taxon>
        <taxon>Caldithrix</taxon>
    </lineage>
</organism>
<evidence type="ECO:0000313" key="2">
    <source>
        <dbReference type="EMBL" id="HHM02281.1"/>
    </source>
</evidence>
<dbReference type="PANTHER" id="PTHR38462:SF1">
    <property type="entry name" value="YPRB RIBONUCLEASE H-LIKE DOMAIN-CONTAINING PROTEIN"/>
    <property type="match status" value="1"/>
</dbReference>
<feature type="domain" description="YprB ribonuclease H-like" evidence="1">
    <location>
        <begin position="80"/>
        <end position="249"/>
    </location>
</feature>
<dbReference type="AlphaFoldDB" id="A0A7V5RPJ3"/>
<dbReference type="InterPro" id="IPR036397">
    <property type="entry name" value="RNaseH_sf"/>
</dbReference>
<sequence length="394" mass="46305">MDISRKLAYYRKGDQKTGKKVISSPLVALRDHFGATILYEEHPVLCLERDEEEEQADVRVDLNILSRGEFPTPVNLSECLFFDLETSGLIGGSGVYAFLIGFAWWHKGRIHTRRYFLPDYGREPQLFTELNPWFTSFNYIVSYNGKSFDMPVLNSRFLMNRQNLHLMNMPHIDLVHPVRRVWQNSFPSCDLQTMERELLGFHRTNDIPGAFIPQVYFDFLETGRLHDIVRVIDHNYYDLVSMVRLMQKLHTIFNGEEDSALDHPAICRLSRLLSGLSPVPLNSFDLLEKKATGPLPADYLFWKSMAMKRAGRADQALILWRELQNLPRHAFAVMEEIAKYLEHRLKKYKEALQVVDRALHIMDIQREFGYNYTPLYREFERRRRRLSEKSKVKN</sequence>
<dbReference type="EMBL" id="DRLI01000174">
    <property type="protein sequence ID" value="HHM02281.1"/>
    <property type="molecule type" value="Genomic_DNA"/>
</dbReference>
<dbReference type="InterPro" id="IPR038720">
    <property type="entry name" value="YprB_RNase_H-like_dom"/>
</dbReference>
<comment type="caution">
    <text evidence="2">The sequence shown here is derived from an EMBL/GenBank/DDBJ whole genome shotgun (WGS) entry which is preliminary data.</text>
</comment>
<dbReference type="PANTHER" id="PTHR38462">
    <property type="entry name" value="EXONUCLEASE-LIKE PROTEIN"/>
    <property type="match status" value="1"/>
</dbReference>
<dbReference type="Pfam" id="PF13482">
    <property type="entry name" value="RNase_H_2"/>
    <property type="match status" value="1"/>
</dbReference>
<dbReference type="SUPFAM" id="SSF53098">
    <property type="entry name" value="Ribonuclease H-like"/>
    <property type="match status" value="1"/>
</dbReference>
<dbReference type="InterPro" id="IPR012337">
    <property type="entry name" value="RNaseH-like_sf"/>
</dbReference>
<name>A0A7V5RPJ3_CALAY</name>